<dbReference type="SUPFAM" id="SSF52540">
    <property type="entry name" value="P-loop containing nucleoside triphosphate hydrolases"/>
    <property type="match status" value="1"/>
</dbReference>
<evidence type="ECO:0000259" key="14">
    <source>
        <dbReference type="Pfam" id="PF02463"/>
    </source>
</evidence>
<evidence type="ECO:0000256" key="3">
    <source>
        <dbReference type="ARBA" id="ARBA00006793"/>
    </source>
</evidence>
<feature type="compositionally biased region" description="Polar residues" evidence="13">
    <location>
        <begin position="15"/>
        <end position="32"/>
    </location>
</feature>
<evidence type="ECO:0000256" key="8">
    <source>
        <dbReference type="ARBA" id="ARBA00023054"/>
    </source>
</evidence>
<dbReference type="EMBL" id="CAJNOC010001466">
    <property type="protein sequence ID" value="CAF0867319.1"/>
    <property type="molecule type" value="Genomic_DNA"/>
</dbReference>
<dbReference type="GO" id="GO:0005524">
    <property type="term" value="F:ATP binding"/>
    <property type="evidence" value="ECO:0007669"/>
    <property type="project" value="UniProtKB-KW"/>
</dbReference>
<evidence type="ECO:0000256" key="1">
    <source>
        <dbReference type="ARBA" id="ARBA00004123"/>
    </source>
</evidence>
<sequence>MSKRKAQKDDDDRLSSQSTQVLNEHNTKSSPLSPKKKRITSQFPDLSQLNDLSISSSKGGERSALPRCGIIEKVYLKNFKCHNLLSFDLHQYINFILGRNGSGKSAVMDAIILCLGGKSANTGRQASAKTFIKTNCDKAELSVTIKNEGEDAYKQDVYGSKIIVERRIGRDGSSQYKLMNEHHKLISNKKSELDNIVEQFNIQVENPVCFLNQETSKHFLNSSNKSDKYKLFMKASQLESMRLLQEQIENERLLSKNLIEEKESYLPKLKDDLYHWEEKYKKCQSVEKLRHKLGVLMQEYSWACVINTEKNCEKILNEKKKLDKMNEKYQEKLTELEYNHSNSAQEFDKIKKEINELTQKASDSNKIQDECNARFKQANQNYKQVAVEIKKLNAIMEKKRRDQNEIRKKLDEDKQSSTKDYESERMNKEAKMDEIKKRLGEINGVEKFKLEENKRFYGEMERNNRLLTDKKNELEGTERLIRNLNKDIESLKNARNDQIYKFGDYMPGLVGDIKQNYERGNFKEMPRGPIGMYVQPKSGEWSLAIEACLGGLMSAFVCGSYEDERLLQQLIAKRVAQVRSRPRIIVTDFKAQLHDSNRFRPSDRNYPTVLEMLNIKDTIIANTLMDQRRIESILLLPDRNVVRDVIERTNDHNTNEAYTTNGDQFYGKPSFKMYANQSKVPKIFIKDSERAIQAKQAEIEKLTQSIQGLRTDMTGLTQQIDANKQLKTQNDRQLDHMRREHLQLTNKLKEVESINIPEPVDIKVFEDEIEQLENEINDLKEQIEKVEKNSREKKVEYETARKEMETNEVESNRISEQIDQLREKYSQYEKDKNGHKDAVNYYKKLINDNEPKLKEIDAKHQTEMNELEKFTNAALDLAPRIETKKSPKSLDEEIQNIEKQIEATQKLHGNEEEIAKKYIEMRARYKKITDDIKKQNKFLDNLEKALRKREDAMALFTESKALRCAMDFQNYLNSREYHGSLKFDHQEQKLDIIVNPSKLREGKESKDLKSLSGGERSFSTVSFLLALWSIVECPILFLDEFDVFMDQINRTMAMDLILSAAKDKLNGQYVFLTPQEMGAINPDQYVKMFKMPDPKRAIDMVSTNQENEEN</sequence>
<dbReference type="GO" id="GO:0005634">
    <property type="term" value="C:nucleus"/>
    <property type="evidence" value="ECO:0007669"/>
    <property type="project" value="UniProtKB-SubCell"/>
</dbReference>
<keyword evidence="11" id="KW-0539">Nucleus</keyword>
<evidence type="ECO:0000256" key="10">
    <source>
        <dbReference type="ARBA" id="ARBA00023204"/>
    </source>
</evidence>
<dbReference type="OrthoDB" id="10072614at2759"/>
<comment type="subcellular location">
    <subcellularLocation>
        <location evidence="2">Chromosome</location>
    </subcellularLocation>
    <subcellularLocation>
        <location evidence="1">Nucleus</location>
    </subcellularLocation>
</comment>
<dbReference type="GO" id="GO:0003684">
    <property type="term" value="F:damaged DNA binding"/>
    <property type="evidence" value="ECO:0007669"/>
    <property type="project" value="TreeGrafter"/>
</dbReference>
<comment type="similarity">
    <text evidence="3">Belongs to the SMC family. SMC6 subfamily.</text>
</comment>
<dbReference type="PANTHER" id="PTHR19306:SF6">
    <property type="entry name" value="STRUCTURAL MAINTENANCE OF CHROMOSOMES PROTEIN 6"/>
    <property type="match status" value="1"/>
</dbReference>
<protein>
    <recommendedName>
        <fullName evidence="14">RecF/RecN/SMC N-terminal domain-containing protein</fullName>
    </recommendedName>
</protein>
<feature type="region of interest" description="Disordered" evidence="13">
    <location>
        <begin position="400"/>
        <end position="429"/>
    </location>
</feature>
<evidence type="ECO:0000313" key="15">
    <source>
        <dbReference type="EMBL" id="CAF0867319.1"/>
    </source>
</evidence>
<keyword evidence="16" id="KW-1185">Reference proteome</keyword>
<dbReference type="InterPro" id="IPR003395">
    <property type="entry name" value="RecF/RecN/SMC_N"/>
</dbReference>
<evidence type="ECO:0000313" key="16">
    <source>
        <dbReference type="Proteomes" id="UP000663879"/>
    </source>
</evidence>
<dbReference type="GO" id="GO:0035861">
    <property type="term" value="C:site of double-strand break"/>
    <property type="evidence" value="ECO:0007669"/>
    <property type="project" value="TreeGrafter"/>
</dbReference>
<dbReference type="AlphaFoldDB" id="A0A813X9I5"/>
<dbReference type="PANTHER" id="PTHR19306">
    <property type="entry name" value="STRUCTURAL MAINTENANCE OF CHROMOSOMES 5,6 SMC5, SMC6"/>
    <property type="match status" value="1"/>
</dbReference>
<evidence type="ECO:0000256" key="11">
    <source>
        <dbReference type="ARBA" id="ARBA00023242"/>
    </source>
</evidence>
<keyword evidence="9" id="KW-0233">DNA recombination</keyword>
<accession>A0A813X9I5</accession>
<feature type="coiled-coil region" evidence="12">
    <location>
        <begin position="685"/>
        <end position="945"/>
    </location>
</feature>
<keyword evidence="4" id="KW-0158">Chromosome</keyword>
<name>A0A813X9I5_9BILA</name>
<keyword evidence="7" id="KW-0067">ATP-binding</keyword>
<dbReference type="Proteomes" id="UP000663879">
    <property type="component" value="Unassembled WGS sequence"/>
</dbReference>
<feature type="region of interest" description="Disordered" evidence="13">
    <location>
        <begin position="1"/>
        <end position="40"/>
    </location>
</feature>
<dbReference type="Pfam" id="PF02463">
    <property type="entry name" value="SMC_N"/>
    <property type="match status" value="1"/>
</dbReference>
<dbReference type="Gene3D" id="3.40.50.300">
    <property type="entry name" value="P-loop containing nucleotide triphosphate hydrolases"/>
    <property type="match status" value="2"/>
</dbReference>
<evidence type="ECO:0000256" key="13">
    <source>
        <dbReference type="SAM" id="MobiDB-lite"/>
    </source>
</evidence>
<dbReference type="GO" id="GO:0030915">
    <property type="term" value="C:Smc5-Smc6 complex"/>
    <property type="evidence" value="ECO:0007669"/>
    <property type="project" value="TreeGrafter"/>
</dbReference>
<keyword evidence="8 12" id="KW-0175">Coiled coil</keyword>
<keyword evidence="6" id="KW-0227">DNA damage</keyword>
<comment type="caution">
    <text evidence="15">The sequence shown here is derived from an EMBL/GenBank/DDBJ whole genome shotgun (WGS) entry which is preliminary data.</text>
</comment>
<gene>
    <name evidence="15" type="ORF">OXX778_LOCUS9749</name>
</gene>
<evidence type="ECO:0000256" key="6">
    <source>
        <dbReference type="ARBA" id="ARBA00022763"/>
    </source>
</evidence>
<evidence type="ECO:0000256" key="7">
    <source>
        <dbReference type="ARBA" id="ARBA00022840"/>
    </source>
</evidence>
<organism evidence="15 16">
    <name type="scientific">Brachionus calyciflorus</name>
    <dbReference type="NCBI Taxonomy" id="104777"/>
    <lineage>
        <taxon>Eukaryota</taxon>
        <taxon>Metazoa</taxon>
        <taxon>Spiralia</taxon>
        <taxon>Gnathifera</taxon>
        <taxon>Rotifera</taxon>
        <taxon>Eurotatoria</taxon>
        <taxon>Monogononta</taxon>
        <taxon>Pseudotrocha</taxon>
        <taxon>Ploima</taxon>
        <taxon>Brachionidae</taxon>
        <taxon>Brachionus</taxon>
    </lineage>
</organism>
<feature type="domain" description="RecF/RecN/SMC N-terminal" evidence="14">
    <location>
        <begin position="71"/>
        <end position="1089"/>
    </location>
</feature>
<evidence type="ECO:0000256" key="2">
    <source>
        <dbReference type="ARBA" id="ARBA00004286"/>
    </source>
</evidence>
<evidence type="ECO:0000256" key="12">
    <source>
        <dbReference type="SAM" id="Coils"/>
    </source>
</evidence>
<dbReference type="Gene3D" id="1.10.287.1490">
    <property type="match status" value="1"/>
</dbReference>
<evidence type="ECO:0000256" key="4">
    <source>
        <dbReference type="ARBA" id="ARBA00022454"/>
    </source>
</evidence>
<proteinExistence type="inferred from homology"/>
<dbReference type="GO" id="GO:0000724">
    <property type="term" value="P:double-strand break repair via homologous recombination"/>
    <property type="evidence" value="ECO:0007669"/>
    <property type="project" value="TreeGrafter"/>
</dbReference>
<reference evidence="15" key="1">
    <citation type="submission" date="2021-02" db="EMBL/GenBank/DDBJ databases">
        <authorList>
            <person name="Nowell W R."/>
        </authorList>
    </citation>
    <scope>NUCLEOTIDE SEQUENCE</scope>
    <source>
        <strain evidence="15">Ploen Becks lab</strain>
    </source>
</reference>
<keyword evidence="5" id="KW-0547">Nucleotide-binding</keyword>
<evidence type="ECO:0000256" key="5">
    <source>
        <dbReference type="ARBA" id="ARBA00022741"/>
    </source>
</evidence>
<dbReference type="GO" id="GO:0003697">
    <property type="term" value="F:single-stranded DNA binding"/>
    <property type="evidence" value="ECO:0007669"/>
    <property type="project" value="TreeGrafter"/>
</dbReference>
<keyword evidence="10" id="KW-0234">DNA repair</keyword>
<dbReference type="InterPro" id="IPR027417">
    <property type="entry name" value="P-loop_NTPase"/>
</dbReference>
<evidence type="ECO:0000256" key="9">
    <source>
        <dbReference type="ARBA" id="ARBA00023172"/>
    </source>
</evidence>